<organism evidence="1 2">
    <name type="scientific">Spirosoma radiotolerans</name>
    <dbReference type="NCBI Taxonomy" id="1379870"/>
    <lineage>
        <taxon>Bacteria</taxon>
        <taxon>Pseudomonadati</taxon>
        <taxon>Bacteroidota</taxon>
        <taxon>Cytophagia</taxon>
        <taxon>Cytophagales</taxon>
        <taxon>Cytophagaceae</taxon>
        <taxon>Spirosoma</taxon>
    </lineage>
</organism>
<sequence length="88" mass="10339">MNMIAFLIALATTLLWYFFDRPGKKQRSSNESVSSYHGVIQKHSLDAFKQKIYPIQPNEKLPQTPLGKLYYSIPGRTYMRFIWKGRIL</sequence>
<accession>A0A0E3ZWC4</accession>
<reference evidence="1 2" key="1">
    <citation type="journal article" date="2014" name="Curr. Microbiol.">
        <title>Spirosoma radiotolerans sp. nov., a gamma-radiation-resistant bacterium isolated from gamma ray-irradiated soil.</title>
        <authorList>
            <person name="Lee J.J."/>
            <person name="Srinivasan S."/>
            <person name="Lim S."/>
            <person name="Joe M."/>
            <person name="Im S."/>
            <person name="Bae S.I."/>
            <person name="Park K.R."/>
            <person name="Han J.H."/>
            <person name="Park S.H."/>
            <person name="Joo B.M."/>
            <person name="Park S.J."/>
            <person name="Kim M.K."/>
        </authorList>
    </citation>
    <scope>NUCLEOTIDE SEQUENCE [LARGE SCALE GENOMIC DNA]</scope>
    <source>
        <strain evidence="1 2">DG5A</strain>
    </source>
</reference>
<dbReference type="Proteomes" id="UP000033054">
    <property type="component" value="Chromosome"/>
</dbReference>
<dbReference type="AlphaFoldDB" id="A0A0E3ZWC4"/>
<dbReference type="KEGG" id="srd:SD10_12680"/>
<dbReference type="HOGENOM" id="CLU_2467464_0_0_10"/>
<name>A0A0E3ZWC4_9BACT</name>
<evidence type="ECO:0000313" key="2">
    <source>
        <dbReference type="Proteomes" id="UP000033054"/>
    </source>
</evidence>
<protein>
    <submittedName>
        <fullName evidence="1">Uncharacterized protein</fullName>
    </submittedName>
</protein>
<gene>
    <name evidence="1" type="ORF">SD10_12680</name>
</gene>
<dbReference type="EMBL" id="CP010429">
    <property type="protein sequence ID" value="AKD55625.1"/>
    <property type="molecule type" value="Genomic_DNA"/>
</dbReference>
<evidence type="ECO:0000313" key="1">
    <source>
        <dbReference type="EMBL" id="AKD55625.1"/>
    </source>
</evidence>
<keyword evidence="2" id="KW-1185">Reference proteome</keyword>
<proteinExistence type="predicted"/>
<dbReference type="PATRIC" id="fig|1379870.5.peg.2753"/>